<keyword evidence="2" id="KW-1185">Reference proteome</keyword>
<dbReference type="InterPro" id="IPR029063">
    <property type="entry name" value="SAM-dependent_MTases_sf"/>
</dbReference>
<protein>
    <submittedName>
        <fullName evidence="1">Uncharacterized protein</fullName>
    </submittedName>
</protein>
<proteinExistence type="predicted"/>
<organism evidence="1 2">
    <name type="scientific">Porites lobata</name>
    <dbReference type="NCBI Taxonomy" id="104759"/>
    <lineage>
        <taxon>Eukaryota</taxon>
        <taxon>Metazoa</taxon>
        <taxon>Cnidaria</taxon>
        <taxon>Anthozoa</taxon>
        <taxon>Hexacorallia</taxon>
        <taxon>Scleractinia</taxon>
        <taxon>Fungiina</taxon>
        <taxon>Poritidae</taxon>
        <taxon>Porites</taxon>
    </lineage>
</organism>
<reference evidence="1 2" key="1">
    <citation type="submission" date="2022-05" db="EMBL/GenBank/DDBJ databases">
        <authorList>
            <consortium name="Genoscope - CEA"/>
            <person name="William W."/>
        </authorList>
    </citation>
    <scope>NUCLEOTIDE SEQUENCE [LARGE SCALE GENOMIC DNA]</scope>
</reference>
<gene>
    <name evidence="1" type="ORF">PLOB_00038035</name>
</gene>
<accession>A0ABN8P7P8</accession>
<dbReference type="EMBL" id="CALNXK010000056">
    <property type="protein sequence ID" value="CAH3135713.1"/>
    <property type="molecule type" value="Genomic_DNA"/>
</dbReference>
<sequence length="106" mass="12494">MDCVLSQISQVLRHGGHFISVTFSQPHFRKPFLAKSHYGWSISMQTFGDSFHYFFYAMKKGEQMSEDDKKLEISVMDKFNPNKQERSLFVHELPEDKEDFLLNITL</sequence>
<dbReference type="Gene3D" id="3.40.50.150">
    <property type="entry name" value="Vaccinia Virus protein VP39"/>
    <property type="match status" value="1"/>
</dbReference>
<name>A0ABN8P7P8_9CNID</name>
<evidence type="ECO:0000313" key="2">
    <source>
        <dbReference type="Proteomes" id="UP001159405"/>
    </source>
</evidence>
<comment type="caution">
    <text evidence="1">The sequence shown here is derived from an EMBL/GenBank/DDBJ whole genome shotgun (WGS) entry which is preliminary data.</text>
</comment>
<dbReference type="Proteomes" id="UP001159405">
    <property type="component" value="Unassembled WGS sequence"/>
</dbReference>
<evidence type="ECO:0000313" key="1">
    <source>
        <dbReference type="EMBL" id="CAH3135713.1"/>
    </source>
</evidence>